<organism evidence="1 2">
    <name type="scientific">Parasponia andersonii</name>
    <name type="common">Sponia andersonii</name>
    <dbReference type="NCBI Taxonomy" id="3476"/>
    <lineage>
        <taxon>Eukaryota</taxon>
        <taxon>Viridiplantae</taxon>
        <taxon>Streptophyta</taxon>
        <taxon>Embryophyta</taxon>
        <taxon>Tracheophyta</taxon>
        <taxon>Spermatophyta</taxon>
        <taxon>Magnoliopsida</taxon>
        <taxon>eudicotyledons</taxon>
        <taxon>Gunneridae</taxon>
        <taxon>Pentapetalae</taxon>
        <taxon>rosids</taxon>
        <taxon>fabids</taxon>
        <taxon>Rosales</taxon>
        <taxon>Cannabaceae</taxon>
        <taxon>Parasponia</taxon>
    </lineage>
</organism>
<name>A0A2P5BCA7_PARAD</name>
<gene>
    <name evidence="1" type="ORF">PanWU01x14_251680</name>
</gene>
<reference evidence="2" key="1">
    <citation type="submission" date="2016-06" db="EMBL/GenBank/DDBJ databases">
        <title>Parallel loss of symbiosis genes in relatives of nitrogen-fixing non-legume Parasponia.</title>
        <authorList>
            <person name="Van Velzen R."/>
            <person name="Holmer R."/>
            <person name="Bu F."/>
            <person name="Rutten L."/>
            <person name="Van Zeijl A."/>
            <person name="Liu W."/>
            <person name="Santuari L."/>
            <person name="Cao Q."/>
            <person name="Sharma T."/>
            <person name="Shen D."/>
            <person name="Roswanjaya Y."/>
            <person name="Wardhani T."/>
            <person name="Kalhor M.S."/>
            <person name="Jansen J."/>
            <person name="Van den Hoogen J."/>
            <person name="Gungor B."/>
            <person name="Hartog M."/>
            <person name="Hontelez J."/>
            <person name="Verver J."/>
            <person name="Yang W.-C."/>
            <person name="Schijlen E."/>
            <person name="Repin R."/>
            <person name="Schilthuizen M."/>
            <person name="Schranz E."/>
            <person name="Heidstra R."/>
            <person name="Miyata K."/>
            <person name="Fedorova E."/>
            <person name="Kohlen W."/>
            <person name="Bisseling T."/>
            <person name="Smit S."/>
            <person name="Geurts R."/>
        </authorList>
    </citation>
    <scope>NUCLEOTIDE SEQUENCE [LARGE SCALE GENOMIC DNA]</scope>
    <source>
        <strain evidence="2">cv. WU1-14</strain>
    </source>
</reference>
<comment type="caution">
    <text evidence="1">The sequence shown here is derived from an EMBL/GenBank/DDBJ whole genome shotgun (WGS) entry which is preliminary data.</text>
</comment>
<dbReference type="EMBL" id="JXTB01000311">
    <property type="protein sequence ID" value="PON46420.1"/>
    <property type="molecule type" value="Genomic_DNA"/>
</dbReference>
<feature type="non-terminal residue" evidence="1">
    <location>
        <position position="1"/>
    </location>
</feature>
<sequence length="53" mass="5682">AREEAATHVRPFPPVRLFLSLAPTASLRAVGTPPLNSPTGASSRFRVNVVRGR</sequence>
<proteinExistence type="predicted"/>
<protein>
    <submittedName>
        <fullName evidence="1">Uncharacterized protein</fullName>
    </submittedName>
</protein>
<keyword evidence="2" id="KW-1185">Reference proteome</keyword>
<evidence type="ECO:0000313" key="2">
    <source>
        <dbReference type="Proteomes" id="UP000237105"/>
    </source>
</evidence>
<accession>A0A2P5BCA7</accession>
<dbReference type="AlphaFoldDB" id="A0A2P5BCA7"/>
<dbReference type="Proteomes" id="UP000237105">
    <property type="component" value="Unassembled WGS sequence"/>
</dbReference>
<evidence type="ECO:0000313" key="1">
    <source>
        <dbReference type="EMBL" id="PON46420.1"/>
    </source>
</evidence>